<sequence>MSLREDAQRVLTAWQAPSAEQDGLRRLYLRHLERHEDAMWRSCHPDHLTASSLIVDADRVLLVQHAKVGRWLQTGGHCEPTDTTLAAAALREATEESGIDGLVIDPEPVRLSRHHVPLCGPIQPAHHLDVQFRVRAPSAAQPRRGPGEDPVAWFVADDLPEPVDDELRALVDTAR</sequence>
<dbReference type="InterPro" id="IPR000086">
    <property type="entry name" value="NUDIX_hydrolase_dom"/>
</dbReference>
<comment type="caution">
    <text evidence="3">The sequence shown here is derived from an EMBL/GenBank/DDBJ whole genome shotgun (WGS) entry which is preliminary data.</text>
</comment>
<dbReference type="EMBL" id="BAAAPY010000004">
    <property type="protein sequence ID" value="GAA2077362.1"/>
    <property type="molecule type" value="Genomic_DNA"/>
</dbReference>
<dbReference type="CDD" id="cd03674">
    <property type="entry name" value="NUDIX_Hydrolase"/>
    <property type="match status" value="1"/>
</dbReference>
<comment type="similarity">
    <text evidence="1">Belongs to the Nudix hydrolase family.</text>
</comment>
<dbReference type="SUPFAM" id="SSF55811">
    <property type="entry name" value="Nudix"/>
    <property type="match status" value="1"/>
</dbReference>
<gene>
    <name evidence="3" type="ORF">GCM10009821_16220</name>
</gene>
<dbReference type="Proteomes" id="UP001501480">
    <property type="component" value="Unassembled WGS sequence"/>
</dbReference>
<dbReference type="Gene3D" id="3.90.79.10">
    <property type="entry name" value="Nucleoside Triphosphate Pyrophosphohydrolase"/>
    <property type="match status" value="1"/>
</dbReference>
<keyword evidence="4" id="KW-1185">Reference proteome</keyword>
<organism evidence="3 4">
    <name type="scientific">Aeromicrobium halocynthiae</name>
    <dbReference type="NCBI Taxonomy" id="560557"/>
    <lineage>
        <taxon>Bacteria</taxon>
        <taxon>Bacillati</taxon>
        <taxon>Actinomycetota</taxon>
        <taxon>Actinomycetes</taxon>
        <taxon>Propionibacteriales</taxon>
        <taxon>Nocardioidaceae</taxon>
        <taxon>Aeromicrobium</taxon>
    </lineage>
</organism>
<dbReference type="PROSITE" id="PS51462">
    <property type="entry name" value="NUDIX"/>
    <property type="match status" value="1"/>
</dbReference>
<evidence type="ECO:0000259" key="2">
    <source>
        <dbReference type="PROSITE" id="PS51462"/>
    </source>
</evidence>
<dbReference type="Pfam" id="PF00293">
    <property type="entry name" value="NUDIX"/>
    <property type="match status" value="1"/>
</dbReference>
<evidence type="ECO:0000313" key="3">
    <source>
        <dbReference type="EMBL" id="GAA2077362.1"/>
    </source>
</evidence>
<evidence type="ECO:0000313" key="4">
    <source>
        <dbReference type="Proteomes" id="UP001501480"/>
    </source>
</evidence>
<keyword evidence="3" id="KW-0378">Hydrolase</keyword>
<dbReference type="RefSeq" id="WP_344326791.1">
    <property type="nucleotide sequence ID" value="NZ_BAAAPY010000004.1"/>
</dbReference>
<dbReference type="GO" id="GO:0016787">
    <property type="term" value="F:hydrolase activity"/>
    <property type="evidence" value="ECO:0007669"/>
    <property type="project" value="UniProtKB-KW"/>
</dbReference>
<dbReference type="PANTHER" id="PTHR43736">
    <property type="entry name" value="ADP-RIBOSE PYROPHOSPHATASE"/>
    <property type="match status" value="1"/>
</dbReference>
<protein>
    <submittedName>
        <fullName evidence="3">NUDIX hydrolase</fullName>
    </submittedName>
</protein>
<reference evidence="3 4" key="1">
    <citation type="journal article" date="2019" name="Int. J. Syst. Evol. Microbiol.">
        <title>The Global Catalogue of Microorganisms (GCM) 10K type strain sequencing project: providing services to taxonomists for standard genome sequencing and annotation.</title>
        <authorList>
            <consortium name="The Broad Institute Genomics Platform"/>
            <consortium name="The Broad Institute Genome Sequencing Center for Infectious Disease"/>
            <person name="Wu L."/>
            <person name="Ma J."/>
        </authorList>
    </citation>
    <scope>NUCLEOTIDE SEQUENCE [LARGE SCALE GENOMIC DNA]</scope>
    <source>
        <strain evidence="3 4">JCM 15749</strain>
    </source>
</reference>
<accession>A0ABN2VYA8</accession>
<name>A0ABN2VYA8_9ACTN</name>
<dbReference type="InterPro" id="IPR015797">
    <property type="entry name" value="NUDIX_hydrolase-like_dom_sf"/>
</dbReference>
<evidence type="ECO:0000256" key="1">
    <source>
        <dbReference type="ARBA" id="ARBA00005582"/>
    </source>
</evidence>
<feature type="domain" description="Nudix hydrolase" evidence="2">
    <location>
        <begin position="45"/>
        <end position="175"/>
    </location>
</feature>
<proteinExistence type="inferred from homology"/>
<dbReference type="PANTHER" id="PTHR43736:SF1">
    <property type="entry name" value="DIHYDRONEOPTERIN TRIPHOSPHATE DIPHOSPHATASE"/>
    <property type="match status" value="1"/>
</dbReference>